<evidence type="ECO:0000313" key="2">
    <source>
        <dbReference type="Proteomes" id="UP001058016"/>
    </source>
</evidence>
<dbReference type="PROSITE" id="PS51257">
    <property type="entry name" value="PROKAR_LIPOPROTEIN"/>
    <property type="match status" value="1"/>
</dbReference>
<accession>A0ABY5JHH6</accession>
<gene>
    <name evidence="1" type="ORF">J0J69_00765</name>
</gene>
<dbReference type="InterPro" id="IPR036785">
    <property type="entry name" value="YkyA-like_sf"/>
</dbReference>
<keyword evidence="2" id="KW-1185">Reference proteome</keyword>
<evidence type="ECO:0000313" key="1">
    <source>
        <dbReference type="EMBL" id="UUF06154.1"/>
    </source>
</evidence>
<organism evidence="1 2">
    <name type="scientific">Turicibacter bilis</name>
    <dbReference type="NCBI Taxonomy" id="2735723"/>
    <lineage>
        <taxon>Bacteria</taxon>
        <taxon>Bacillati</taxon>
        <taxon>Bacillota</taxon>
        <taxon>Erysipelotrichia</taxon>
        <taxon>Erysipelotrichales</taxon>
        <taxon>Turicibacteraceae</taxon>
        <taxon>Turicibacter</taxon>
    </lineage>
</organism>
<sequence length="209" mass="23902">MKQWLILLSLGLLVVLSGCRSQHEAKIFNALNEHISSQNKCNVNNQTLTDLISKETTIYNDIIEKGLDPFDQVQPLIEEGKTTVQESRTYLETYQACILRARLNQSELEKQNQENKNDQSKTETNTLISQYVNYETSLIKYVEALLALNEAQNVFYREITPSTPVARLDELVTAINLAIDEANAISLLHQEALVTFNTSYTNYYETYIK</sequence>
<dbReference type="SUPFAM" id="SSF140423">
    <property type="entry name" value="MW0975(SA0943)-like"/>
    <property type="match status" value="1"/>
</dbReference>
<dbReference type="Gene3D" id="1.20.120.570">
    <property type="entry name" value="YkyA-like"/>
    <property type="match status" value="1"/>
</dbReference>
<reference evidence="1 2" key="1">
    <citation type="submission" date="2021-03" db="EMBL/GenBank/DDBJ databases">
        <title>Comparative Genomics and Metabolomics in the genus Turicibacter.</title>
        <authorList>
            <person name="Maki J."/>
            <person name="Looft T."/>
        </authorList>
    </citation>
    <scope>NUCLEOTIDE SEQUENCE [LARGE SCALE GENOMIC DNA]</scope>
    <source>
        <strain evidence="1 2">MMM721</strain>
    </source>
</reference>
<dbReference type="EMBL" id="CP071249">
    <property type="protein sequence ID" value="UUF06154.1"/>
    <property type="molecule type" value="Genomic_DNA"/>
</dbReference>
<dbReference type="Pfam" id="PF10368">
    <property type="entry name" value="YkyA"/>
    <property type="match status" value="1"/>
</dbReference>
<dbReference type="RefSeq" id="WP_055242647.1">
    <property type="nucleotide sequence ID" value="NZ_CP071249.1"/>
</dbReference>
<dbReference type="Proteomes" id="UP001058016">
    <property type="component" value="Chromosome"/>
</dbReference>
<name>A0ABY5JHH6_9FIRM</name>
<proteinExistence type="predicted"/>
<dbReference type="InterPro" id="IPR019454">
    <property type="entry name" value="Lipoprot_YkyA-like"/>
</dbReference>
<protein>
    <submittedName>
        <fullName evidence="1">YkyA family protein</fullName>
    </submittedName>
</protein>